<sequence length="295" mass="33140">MSLMDLDMRRVRYFVAVAEECSFVRAASRLYMTQPALSRQIRALEEDLGVVLFLRDRQGTVLTRAGHQLLEDARPMLAMSQAVQQRVRTASREVNHFTIGFMPGVIVTPIVREFARMAPQLDIEVVHTSITDQVDFLLDGRVDVCYVRLPLPEAMFEVVPLFPEPRVVALSTAHPLAQLKAVHVEDLYDTILLQDPRDVPEWRGRVPRDPVAPQADTGRFPVTIEECLEAVASGAGCYVMPAGMAGFYRRDDVTCLTLEGVAPRTVALAYTKHRTMPELHQFAELSRRMLGPDPD</sequence>
<dbReference type="SUPFAM" id="SSF46785">
    <property type="entry name" value="Winged helix' DNA-binding domain"/>
    <property type="match status" value="1"/>
</dbReference>
<organism evidence="6 7">
    <name type="scientific">Streptomyces rapamycinicus (strain ATCC 29253 / DSM 41530 / NRRL 5491 / AYB-994)</name>
    <name type="common">Streptomyces hygroscopicus (strain ATCC 29253)</name>
    <dbReference type="NCBI Taxonomy" id="1343740"/>
    <lineage>
        <taxon>Bacteria</taxon>
        <taxon>Bacillati</taxon>
        <taxon>Actinomycetota</taxon>
        <taxon>Actinomycetes</taxon>
        <taxon>Kitasatosporales</taxon>
        <taxon>Streptomycetaceae</taxon>
        <taxon>Streptomyces</taxon>
        <taxon>Streptomyces violaceusniger group</taxon>
    </lineage>
</organism>
<evidence type="ECO:0000313" key="6">
    <source>
        <dbReference type="EMBL" id="RLV80225.1"/>
    </source>
</evidence>
<keyword evidence="3" id="KW-0238">DNA-binding</keyword>
<dbReference type="InterPro" id="IPR036388">
    <property type="entry name" value="WH-like_DNA-bd_sf"/>
</dbReference>
<dbReference type="Pfam" id="PF00126">
    <property type="entry name" value="HTH_1"/>
    <property type="match status" value="1"/>
</dbReference>
<reference evidence="6 7" key="1">
    <citation type="journal article" date="2018" name="J. Biol. Chem.">
        <title>Discovery of the actinoplanic acid pathway in Streptomyces rapamycinicus reveals a genetically conserved synergism with rapamycin.</title>
        <authorList>
            <person name="Mrak P."/>
            <person name="Krastel P."/>
            <person name="Pivk Lukancic P."/>
            <person name="Tao J."/>
            <person name="Pistorius D."/>
            <person name="Moore C.M."/>
        </authorList>
    </citation>
    <scope>NUCLEOTIDE SEQUENCE [LARGE SCALE GENOMIC DNA]</scope>
    <source>
        <strain evidence="6 7">NRRL 5491</strain>
    </source>
</reference>
<dbReference type="AlphaFoldDB" id="A0A3L8RK78"/>
<evidence type="ECO:0000256" key="4">
    <source>
        <dbReference type="ARBA" id="ARBA00023163"/>
    </source>
</evidence>
<proteinExistence type="inferred from homology"/>
<evidence type="ECO:0000313" key="7">
    <source>
        <dbReference type="Proteomes" id="UP000281594"/>
    </source>
</evidence>
<dbReference type="Pfam" id="PF03466">
    <property type="entry name" value="LysR_substrate"/>
    <property type="match status" value="1"/>
</dbReference>
<dbReference type="SUPFAM" id="SSF53850">
    <property type="entry name" value="Periplasmic binding protein-like II"/>
    <property type="match status" value="1"/>
</dbReference>
<comment type="similarity">
    <text evidence="1">Belongs to the LysR transcriptional regulatory family.</text>
</comment>
<gene>
    <name evidence="6" type="ORF">D3C57_117610</name>
</gene>
<dbReference type="InterPro" id="IPR005119">
    <property type="entry name" value="LysR_subst-bd"/>
</dbReference>
<dbReference type="CDD" id="cd08414">
    <property type="entry name" value="PBP2_LTTR_aromatics_like"/>
    <property type="match status" value="1"/>
</dbReference>
<evidence type="ECO:0000256" key="1">
    <source>
        <dbReference type="ARBA" id="ARBA00009437"/>
    </source>
</evidence>
<dbReference type="GO" id="GO:0003677">
    <property type="term" value="F:DNA binding"/>
    <property type="evidence" value="ECO:0007669"/>
    <property type="project" value="UniProtKB-KW"/>
</dbReference>
<dbReference type="PROSITE" id="PS50931">
    <property type="entry name" value="HTH_LYSR"/>
    <property type="match status" value="1"/>
</dbReference>
<dbReference type="PANTHER" id="PTHR30346">
    <property type="entry name" value="TRANSCRIPTIONAL DUAL REGULATOR HCAR-RELATED"/>
    <property type="match status" value="1"/>
</dbReference>
<protein>
    <recommendedName>
        <fullName evidence="5">HTH lysR-type domain-containing protein</fullName>
    </recommendedName>
</protein>
<dbReference type="InterPro" id="IPR000847">
    <property type="entry name" value="LysR_HTH_N"/>
</dbReference>
<dbReference type="PRINTS" id="PR00039">
    <property type="entry name" value="HTHLYSR"/>
</dbReference>
<evidence type="ECO:0000256" key="3">
    <source>
        <dbReference type="ARBA" id="ARBA00023125"/>
    </source>
</evidence>
<dbReference type="Gene3D" id="3.40.190.10">
    <property type="entry name" value="Periplasmic binding protein-like II"/>
    <property type="match status" value="2"/>
</dbReference>
<feature type="domain" description="HTH lysR-type" evidence="5">
    <location>
        <begin position="6"/>
        <end position="63"/>
    </location>
</feature>
<dbReference type="Proteomes" id="UP000281594">
    <property type="component" value="Unassembled WGS sequence"/>
</dbReference>
<dbReference type="PANTHER" id="PTHR30346:SF0">
    <property type="entry name" value="HCA OPERON TRANSCRIPTIONAL ACTIVATOR HCAR"/>
    <property type="match status" value="1"/>
</dbReference>
<dbReference type="STRING" id="1343740.M271_26005"/>
<name>A0A3L8RK78_STRRN</name>
<dbReference type="InterPro" id="IPR036390">
    <property type="entry name" value="WH_DNA-bd_sf"/>
</dbReference>
<dbReference type="Gene3D" id="1.10.10.10">
    <property type="entry name" value="Winged helix-like DNA-binding domain superfamily/Winged helix DNA-binding domain"/>
    <property type="match status" value="1"/>
</dbReference>
<evidence type="ECO:0000259" key="5">
    <source>
        <dbReference type="PROSITE" id="PS50931"/>
    </source>
</evidence>
<dbReference type="EMBL" id="QYCY01000001">
    <property type="protein sequence ID" value="RLV80225.1"/>
    <property type="molecule type" value="Genomic_DNA"/>
</dbReference>
<comment type="caution">
    <text evidence="6">The sequence shown here is derived from an EMBL/GenBank/DDBJ whole genome shotgun (WGS) entry which is preliminary data.</text>
</comment>
<evidence type="ECO:0000256" key="2">
    <source>
        <dbReference type="ARBA" id="ARBA00023015"/>
    </source>
</evidence>
<dbReference type="FunFam" id="1.10.10.10:FF:000001">
    <property type="entry name" value="LysR family transcriptional regulator"/>
    <property type="match status" value="1"/>
</dbReference>
<dbReference type="GO" id="GO:0003700">
    <property type="term" value="F:DNA-binding transcription factor activity"/>
    <property type="evidence" value="ECO:0007669"/>
    <property type="project" value="InterPro"/>
</dbReference>
<accession>A0A3L8RK78</accession>
<keyword evidence="2" id="KW-0805">Transcription regulation</keyword>
<keyword evidence="4" id="KW-0804">Transcription</keyword>
<dbReference type="GO" id="GO:0032993">
    <property type="term" value="C:protein-DNA complex"/>
    <property type="evidence" value="ECO:0007669"/>
    <property type="project" value="TreeGrafter"/>
</dbReference>